<name>A0A819LWM0_9BILA</name>
<evidence type="ECO:0000313" key="1">
    <source>
        <dbReference type="EMBL" id="CAF3855834.1"/>
    </source>
</evidence>
<organism evidence="2 3">
    <name type="scientific">Adineta steineri</name>
    <dbReference type="NCBI Taxonomy" id="433720"/>
    <lineage>
        <taxon>Eukaryota</taxon>
        <taxon>Metazoa</taxon>
        <taxon>Spiralia</taxon>
        <taxon>Gnathifera</taxon>
        <taxon>Rotifera</taxon>
        <taxon>Eurotatoria</taxon>
        <taxon>Bdelloidea</taxon>
        <taxon>Adinetida</taxon>
        <taxon>Adinetidae</taxon>
        <taxon>Adineta</taxon>
    </lineage>
</organism>
<proteinExistence type="predicted"/>
<protein>
    <submittedName>
        <fullName evidence="2">Uncharacterized protein</fullName>
    </submittedName>
</protein>
<evidence type="ECO:0000313" key="2">
    <source>
        <dbReference type="EMBL" id="CAF3968674.1"/>
    </source>
</evidence>
<reference evidence="2" key="1">
    <citation type="submission" date="2021-02" db="EMBL/GenBank/DDBJ databases">
        <authorList>
            <person name="Nowell W R."/>
        </authorList>
    </citation>
    <scope>NUCLEOTIDE SEQUENCE</scope>
</reference>
<dbReference type="Proteomes" id="UP000663844">
    <property type="component" value="Unassembled WGS sequence"/>
</dbReference>
<gene>
    <name evidence="1" type="ORF">KXQ929_LOCUS20365</name>
    <name evidence="2" type="ORF">OXD698_LOCUS27694</name>
</gene>
<dbReference type="EMBL" id="CAJOAZ010002894">
    <property type="protein sequence ID" value="CAF3968674.1"/>
    <property type="molecule type" value="Genomic_DNA"/>
</dbReference>
<dbReference type="EMBL" id="CAJOBB010001427">
    <property type="protein sequence ID" value="CAF3855834.1"/>
    <property type="molecule type" value="Genomic_DNA"/>
</dbReference>
<evidence type="ECO:0000313" key="3">
    <source>
        <dbReference type="Proteomes" id="UP000663844"/>
    </source>
</evidence>
<comment type="caution">
    <text evidence="2">The sequence shown here is derived from an EMBL/GenBank/DDBJ whole genome shotgun (WGS) entry which is preliminary data.</text>
</comment>
<accession>A0A819LWM0</accession>
<dbReference type="Proteomes" id="UP000663868">
    <property type="component" value="Unassembled WGS sequence"/>
</dbReference>
<dbReference type="AlphaFoldDB" id="A0A819LWM0"/>
<sequence length="251" mass="28719">MYTIMSRTTASMDAIMSAIKKRYKDSVRYICVVEDDLIHDQVYIQIIFNKNVPTKSWFLDALTDRKFIELGPFNSLSRQKKLLVVSFFVYLSMYNTTNGNSNEDDVESIMNNNITIGNNGLSASNPTTTMINNDVQISQHSNQSYSENYFKKRGIIPKQALIMARTSVEESMDFVEKNLSFEFIINSTGSIPSKSLEYCETGRFRAELLDLGLDESENEDGRLERSKLALLVRFTLKVLLLTSHECNWSSF</sequence>